<dbReference type="EMBL" id="AB172640">
    <property type="protein sequence ID" value="BAE89702.1"/>
    <property type="molecule type" value="mRNA"/>
</dbReference>
<reference evidence="1" key="1">
    <citation type="journal article" date="2007" name="PLoS Biol.">
        <title>Rate of evolution in brain-expressed genes in humans and other primates.</title>
        <authorList>
            <person name="Wang H.-Y."/>
            <person name="Chien H.-C."/>
            <person name="Osada N."/>
            <person name="Hashimoto K."/>
            <person name="Sugano S."/>
            <person name="Gojobori T."/>
            <person name="Chou C.-K."/>
            <person name="Tsai S.-F."/>
            <person name="Wu C.-I."/>
            <person name="Shen C.-K.J."/>
        </authorList>
    </citation>
    <scope>NUCLEOTIDE SEQUENCE</scope>
</reference>
<name>I7GLP5_MACFA</name>
<dbReference type="AlphaFoldDB" id="I7GLP5"/>
<evidence type="ECO:0000313" key="1">
    <source>
        <dbReference type="EMBL" id="BAE89702.1"/>
    </source>
</evidence>
<organism evidence="1">
    <name type="scientific">Macaca fascicularis</name>
    <name type="common">Crab-eating macaque</name>
    <name type="synonym">Cynomolgus monkey</name>
    <dbReference type="NCBI Taxonomy" id="9541"/>
    <lineage>
        <taxon>Eukaryota</taxon>
        <taxon>Metazoa</taxon>
        <taxon>Chordata</taxon>
        <taxon>Craniata</taxon>
        <taxon>Vertebrata</taxon>
        <taxon>Euteleostomi</taxon>
        <taxon>Mammalia</taxon>
        <taxon>Eutheria</taxon>
        <taxon>Euarchontoglires</taxon>
        <taxon>Primates</taxon>
        <taxon>Haplorrhini</taxon>
        <taxon>Catarrhini</taxon>
        <taxon>Cercopithecidae</taxon>
        <taxon>Cercopithecinae</taxon>
        <taxon>Macaca</taxon>
    </lineage>
</organism>
<accession>I7GLP5</accession>
<sequence length="47" mass="5811">MTFETKTSILHCLHFILYRHFINYYSILRCKPSEYSFHFGPNNLLWQ</sequence>
<protein>
    <submittedName>
        <fullName evidence="1">Macaca fascicularis brain cDNA clone: QflA-19043, similar to human hypothetical protein FLJ13611 (FLJ13611), mRNA, RefSeq: NM_024941.1</fullName>
    </submittedName>
</protein>
<proteinExistence type="evidence at transcript level"/>